<keyword evidence="7" id="KW-0456">Lyase</keyword>
<evidence type="ECO:0000313" key="11">
    <source>
        <dbReference type="Proteomes" id="UP001597101"/>
    </source>
</evidence>
<feature type="compositionally biased region" description="Basic and acidic residues" evidence="9">
    <location>
        <begin position="222"/>
        <end position="239"/>
    </location>
</feature>
<evidence type="ECO:0000256" key="3">
    <source>
        <dbReference type="ARBA" id="ARBA00022763"/>
    </source>
</evidence>
<evidence type="ECO:0000256" key="1">
    <source>
        <dbReference type="ARBA" id="ARBA00008136"/>
    </source>
</evidence>
<feature type="region of interest" description="Disordered" evidence="9">
    <location>
        <begin position="207"/>
        <end position="245"/>
    </location>
</feature>
<evidence type="ECO:0000256" key="8">
    <source>
        <dbReference type="RuleBase" id="RU364100"/>
    </source>
</evidence>
<name>A0ABW3FH74_9HYPH</name>
<evidence type="ECO:0000256" key="9">
    <source>
        <dbReference type="SAM" id="MobiDB-lite"/>
    </source>
</evidence>
<comment type="caution">
    <text evidence="10">The sequence shown here is derived from an EMBL/GenBank/DDBJ whole genome shotgun (WGS) entry which is preliminary data.</text>
</comment>
<keyword evidence="4 8" id="KW-0378">Hydrolase</keyword>
<proteinExistence type="inferred from homology"/>
<dbReference type="RefSeq" id="WP_377211579.1">
    <property type="nucleotide sequence ID" value="NZ_JBHTJV010000003.1"/>
</dbReference>
<evidence type="ECO:0000256" key="6">
    <source>
        <dbReference type="ARBA" id="ARBA00023125"/>
    </source>
</evidence>
<dbReference type="InterPro" id="IPR003738">
    <property type="entry name" value="SRAP"/>
</dbReference>
<dbReference type="EMBL" id="JBHTJV010000003">
    <property type="protein sequence ID" value="MFD0915732.1"/>
    <property type="molecule type" value="Genomic_DNA"/>
</dbReference>
<evidence type="ECO:0000313" key="10">
    <source>
        <dbReference type="EMBL" id="MFD0915732.1"/>
    </source>
</evidence>
<keyword evidence="3" id="KW-0227">DNA damage</keyword>
<dbReference type="GO" id="GO:0016787">
    <property type="term" value="F:hydrolase activity"/>
    <property type="evidence" value="ECO:0007669"/>
    <property type="project" value="UniProtKB-KW"/>
</dbReference>
<dbReference type="PANTHER" id="PTHR13604:SF0">
    <property type="entry name" value="ABASIC SITE PROCESSING PROTEIN HMCES"/>
    <property type="match status" value="1"/>
</dbReference>
<dbReference type="Proteomes" id="UP001597101">
    <property type="component" value="Unassembled WGS sequence"/>
</dbReference>
<sequence>MCGRFGLTIAWSELYDYFSLIRPTDAGPEMPPRYNIAPTQPIVTIRSGFDGGREALLARWGLVPGWVKDPKSFTTLTNARTETAAEKPSFKAALRHRRVLIPASGFYEWQRFGKGRKSQPYWVCSQQDPIIAFGGLMETWAGEDGSEVDTVCILTTDATESFAPIHHRLPLVIREKDFDRWLDCKTQEPKDIEDLMRPIADDYFTPVPVSDSVNKVANDNPDNLKRVEPQPDQAQKPDDGQMSMF</sequence>
<evidence type="ECO:0000256" key="7">
    <source>
        <dbReference type="ARBA" id="ARBA00023239"/>
    </source>
</evidence>
<protein>
    <recommendedName>
        <fullName evidence="8">Abasic site processing protein</fullName>
        <ecNumber evidence="8">3.4.-.-</ecNumber>
    </recommendedName>
</protein>
<accession>A0ABW3FH74</accession>
<organism evidence="10 11">
    <name type="scientific">Pseudahrensia aquimaris</name>
    <dbReference type="NCBI Taxonomy" id="744461"/>
    <lineage>
        <taxon>Bacteria</taxon>
        <taxon>Pseudomonadati</taxon>
        <taxon>Pseudomonadota</taxon>
        <taxon>Alphaproteobacteria</taxon>
        <taxon>Hyphomicrobiales</taxon>
        <taxon>Ahrensiaceae</taxon>
        <taxon>Pseudahrensia</taxon>
    </lineage>
</organism>
<dbReference type="PANTHER" id="PTHR13604">
    <property type="entry name" value="DC12-RELATED"/>
    <property type="match status" value="1"/>
</dbReference>
<reference evidence="11" key="1">
    <citation type="journal article" date="2019" name="Int. J. Syst. Evol. Microbiol.">
        <title>The Global Catalogue of Microorganisms (GCM) 10K type strain sequencing project: providing services to taxonomists for standard genome sequencing and annotation.</title>
        <authorList>
            <consortium name="The Broad Institute Genomics Platform"/>
            <consortium name="The Broad Institute Genome Sequencing Center for Infectious Disease"/>
            <person name="Wu L."/>
            <person name="Ma J."/>
        </authorList>
    </citation>
    <scope>NUCLEOTIDE SEQUENCE [LARGE SCALE GENOMIC DNA]</scope>
    <source>
        <strain evidence="11">CCUG 60023</strain>
    </source>
</reference>
<evidence type="ECO:0000256" key="5">
    <source>
        <dbReference type="ARBA" id="ARBA00023124"/>
    </source>
</evidence>
<dbReference type="SUPFAM" id="SSF143081">
    <property type="entry name" value="BB1717-like"/>
    <property type="match status" value="1"/>
</dbReference>
<keyword evidence="6" id="KW-0238">DNA-binding</keyword>
<dbReference type="Pfam" id="PF02586">
    <property type="entry name" value="SRAP"/>
    <property type="match status" value="1"/>
</dbReference>
<keyword evidence="2 8" id="KW-0645">Protease</keyword>
<dbReference type="EC" id="3.4.-.-" evidence="8"/>
<dbReference type="InterPro" id="IPR036590">
    <property type="entry name" value="SRAP-like"/>
</dbReference>
<gene>
    <name evidence="10" type="ORF">ACFQ14_04870</name>
</gene>
<evidence type="ECO:0000256" key="2">
    <source>
        <dbReference type="ARBA" id="ARBA00022670"/>
    </source>
</evidence>
<keyword evidence="11" id="KW-1185">Reference proteome</keyword>
<comment type="similarity">
    <text evidence="1 8">Belongs to the SOS response-associated peptidase family.</text>
</comment>
<dbReference type="Gene3D" id="3.90.1680.10">
    <property type="entry name" value="SOS response associated peptidase-like"/>
    <property type="match status" value="1"/>
</dbReference>
<feature type="compositionally biased region" description="Polar residues" evidence="9">
    <location>
        <begin position="211"/>
        <end position="221"/>
    </location>
</feature>
<keyword evidence="5" id="KW-0190">Covalent protein-DNA linkage</keyword>
<evidence type="ECO:0000256" key="4">
    <source>
        <dbReference type="ARBA" id="ARBA00022801"/>
    </source>
</evidence>